<evidence type="ECO:0000256" key="5">
    <source>
        <dbReference type="ARBA" id="ARBA00022617"/>
    </source>
</evidence>
<evidence type="ECO:0000256" key="7">
    <source>
        <dbReference type="ARBA" id="ARBA00022824"/>
    </source>
</evidence>
<dbReference type="Proteomes" id="UP000694580">
    <property type="component" value="Chromosome 8"/>
</dbReference>
<reference evidence="16" key="2">
    <citation type="submission" date="2025-08" db="UniProtKB">
        <authorList>
            <consortium name="Ensembl"/>
        </authorList>
    </citation>
    <scope>IDENTIFICATION</scope>
</reference>
<gene>
    <name evidence="16" type="primary">CYP1B1</name>
</gene>
<evidence type="ECO:0000256" key="9">
    <source>
        <dbReference type="ARBA" id="ARBA00023002"/>
    </source>
</evidence>
<dbReference type="GO" id="GO:0005789">
    <property type="term" value="C:endoplasmic reticulum membrane"/>
    <property type="evidence" value="ECO:0007669"/>
    <property type="project" value="UniProtKB-SubCell"/>
</dbReference>
<dbReference type="RefSeq" id="XP_028844737.1">
    <property type="nucleotide sequence ID" value="XM_028988904.1"/>
</dbReference>
<dbReference type="InterPro" id="IPR036396">
    <property type="entry name" value="Cyt_P450_sf"/>
</dbReference>
<evidence type="ECO:0000256" key="10">
    <source>
        <dbReference type="ARBA" id="ARBA00023004"/>
    </source>
</evidence>
<keyword evidence="8" id="KW-0492">Microsome</keyword>
<evidence type="ECO:0000256" key="13">
    <source>
        <dbReference type="PIRSR" id="PIRSR602401-1"/>
    </source>
</evidence>
<proteinExistence type="inferred from homology"/>
<reference evidence="16 17" key="1">
    <citation type="submission" date="2020-06" db="EMBL/GenBank/DDBJ databases">
        <authorList>
            <consortium name="Wellcome Sanger Institute Data Sharing"/>
        </authorList>
    </citation>
    <scope>NUCLEOTIDE SEQUENCE [LARGE SCALE GENOMIC DNA]</scope>
</reference>
<keyword evidence="12 15" id="KW-0472">Membrane</keyword>
<evidence type="ECO:0000256" key="12">
    <source>
        <dbReference type="ARBA" id="ARBA00023136"/>
    </source>
</evidence>
<dbReference type="PROSITE" id="PS00086">
    <property type="entry name" value="CYTOCHROME_P450"/>
    <property type="match status" value="1"/>
</dbReference>
<evidence type="ECO:0000256" key="3">
    <source>
        <dbReference type="ARBA" id="ARBA00004406"/>
    </source>
</evidence>
<keyword evidence="15" id="KW-1133">Transmembrane helix</keyword>
<keyword evidence="15" id="KW-0812">Transmembrane</keyword>
<keyword evidence="11 14" id="KW-0503">Monooxygenase</keyword>
<keyword evidence="9 14" id="KW-0560">Oxidoreductase</keyword>
<keyword evidence="17" id="KW-1185">Reference proteome</keyword>
<evidence type="ECO:0000256" key="11">
    <source>
        <dbReference type="ARBA" id="ARBA00023033"/>
    </source>
</evidence>
<dbReference type="Gene3D" id="1.10.630.10">
    <property type="entry name" value="Cytochrome P450"/>
    <property type="match status" value="1"/>
</dbReference>
<reference evidence="16" key="3">
    <citation type="submission" date="2025-09" db="UniProtKB">
        <authorList>
            <consortium name="Ensembl"/>
        </authorList>
    </citation>
    <scope>IDENTIFICATION</scope>
</reference>
<comment type="similarity">
    <text evidence="4 14">Belongs to the cytochrome P450 family.</text>
</comment>
<dbReference type="PRINTS" id="PR00463">
    <property type="entry name" value="EP450I"/>
</dbReference>
<dbReference type="PANTHER" id="PTHR24289">
    <property type="entry name" value="STEROID 17-ALPHA-HYDROXYLASE/17,20 LYASE"/>
    <property type="match status" value="1"/>
</dbReference>
<dbReference type="GO" id="GO:0020037">
    <property type="term" value="F:heme binding"/>
    <property type="evidence" value="ECO:0007669"/>
    <property type="project" value="InterPro"/>
</dbReference>
<keyword evidence="7" id="KW-0256">Endoplasmic reticulum</keyword>
<dbReference type="GeneID" id="114795521"/>
<feature type="binding site" description="axial binding residue" evidence="13">
    <location>
        <position position="451"/>
    </location>
    <ligand>
        <name>heme</name>
        <dbReference type="ChEBI" id="CHEBI:30413"/>
    </ligand>
    <ligandPart>
        <name>Fe</name>
        <dbReference type="ChEBI" id="CHEBI:18248"/>
    </ligandPart>
</feature>
<evidence type="ECO:0000256" key="1">
    <source>
        <dbReference type="ARBA" id="ARBA00001971"/>
    </source>
</evidence>
<evidence type="ECO:0000256" key="2">
    <source>
        <dbReference type="ARBA" id="ARBA00004174"/>
    </source>
</evidence>
<name>A0AAY4EHH2_9TELE</name>
<dbReference type="GO" id="GO:0042446">
    <property type="term" value="P:hormone biosynthetic process"/>
    <property type="evidence" value="ECO:0007669"/>
    <property type="project" value="TreeGrafter"/>
</dbReference>
<keyword evidence="5 13" id="KW-0349">Heme</keyword>
<evidence type="ECO:0008006" key="18">
    <source>
        <dbReference type="Google" id="ProtNLM"/>
    </source>
</evidence>
<dbReference type="InterPro" id="IPR001128">
    <property type="entry name" value="Cyt_P450"/>
</dbReference>
<keyword evidence="6 13" id="KW-0479">Metal-binding</keyword>
<evidence type="ECO:0000256" key="6">
    <source>
        <dbReference type="ARBA" id="ARBA00022723"/>
    </source>
</evidence>
<dbReference type="AlphaFoldDB" id="A0AAY4EHH2"/>
<evidence type="ECO:0000256" key="15">
    <source>
        <dbReference type="SAM" id="Phobius"/>
    </source>
</evidence>
<evidence type="ECO:0000256" key="4">
    <source>
        <dbReference type="ARBA" id="ARBA00010617"/>
    </source>
</evidence>
<protein>
    <recommendedName>
        <fullName evidence="18">Unspecific monooxygenase</fullName>
    </recommendedName>
</protein>
<comment type="subcellular location">
    <subcellularLocation>
        <location evidence="3">Endoplasmic reticulum membrane</location>
        <topology evidence="3">Peripheral membrane protein</topology>
    </subcellularLocation>
    <subcellularLocation>
        <location evidence="2">Microsome membrane</location>
        <topology evidence="2">Peripheral membrane protein</topology>
    </subcellularLocation>
</comment>
<dbReference type="GO" id="GO:0004508">
    <property type="term" value="F:steroid 17-alpha-monooxygenase activity"/>
    <property type="evidence" value="ECO:0007669"/>
    <property type="project" value="TreeGrafter"/>
</dbReference>
<dbReference type="InterPro" id="IPR017972">
    <property type="entry name" value="Cyt_P450_CS"/>
</dbReference>
<accession>A0AAY4EHH2</accession>
<evidence type="ECO:0000256" key="8">
    <source>
        <dbReference type="ARBA" id="ARBA00022848"/>
    </source>
</evidence>
<organism evidence="16 17">
    <name type="scientific">Denticeps clupeoides</name>
    <name type="common">denticle herring</name>
    <dbReference type="NCBI Taxonomy" id="299321"/>
    <lineage>
        <taxon>Eukaryota</taxon>
        <taxon>Metazoa</taxon>
        <taxon>Chordata</taxon>
        <taxon>Craniata</taxon>
        <taxon>Vertebrata</taxon>
        <taxon>Euteleostomi</taxon>
        <taxon>Actinopterygii</taxon>
        <taxon>Neopterygii</taxon>
        <taxon>Teleostei</taxon>
        <taxon>Clupei</taxon>
        <taxon>Clupeiformes</taxon>
        <taxon>Denticipitoidei</taxon>
        <taxon>Denticipitidae</taxon>
        <taxon>Denticeps</taxon>
    </lineage>
</organism>
<dbReference type="Pfam" id="PF00067">
    <property type="entry name" value="p450"/>
    <property type="match status" value="1"/>
</dbReference>
<comment type="cofactor">
    <cofactor evidence="1 13">
        <name>heme</name>
        <dbReference type="ChEBI" id="CHEBI:30413"/>
    </cofactor>
</comment>
<evidence type="ECO:0000256" key="14">
    <source>
        <dbReference type="RuleBase" id="RU000461"/>
    </source>
</evidence>
<evidence type="ECO:0000313" key="16">
    <source>
        <dbReference type="Ensembl" id="ENSDCDP00010057062.1"/>
    </source>
</evidence>
<evidence type="ECO:0000313" key="17">
    <source>
        <dbReference type="Proteomes" id="UP000694580"/>
    </source>
</evidence>
<dbReference type="CDD" id="cd20675">
    <property type="entry name" value="CYP1B1-like"/>
    <property type="match status" value="1"/>
</dbReference>
<dbReference type="GeneTree" id="ENSGT00950000183037"/>
<dbReference type="PRINTS" id="PR00385">
    <property type="entry name" value="P450"/>
</dbReference>
<dbReference type="GO" id="GO:0005506">
    <property type="term" value="F:iron ion binding"/>
    <property type="evidence" value="ECO:0007669"/>
    <property type="project" value="InterPro"/>
</dbReference>
<dbReference type="InterPro" id="IPR002401">
    <property type="entry name" value="Cyt_P450_E_grp-I"/>
</dbReference>
<dbReference type="PANTHER" id="PTHR24289:SF16">
    <property type="entry name" value="CYTOCHROME P450 1B1"/>
    <property type="match status" value="1"/>
</dbReference>
<dbReference type="RefSeq" id="XP_028844736.1">
    <property type="nucleotide sequence ID" value="XM_028988903.1"/>
</dbReference>
<dbReference type="GO" id="GO:0042448">
    <property type="term" value="P:progesterone metabolic process"/>
    <property type="evidence" value="ECO:0007669"/>
    <property type="project" value="TreeGrafter"/>
</dbReference>
<feature type="transmembrane region" description="Helical" evidence="15">
    <location>
        <begin position="12"/>
        <end position="31"/>
    </location>
</feature>
<dbReference type="SUPFAM" id="SSF48264">
    <property type="entry name" value="Cytochrome P450"/>
    <property type="match status" value="1"/>
</dbReference>
<sequence>MLALEDLAGVSVRSSLLLSLSVLLLLLHLWLQAQRRPPGPFPWPVVGNAPQMGAAPHRYFSRLARRYGDVFQIRLGSRAVVVLNGDAIRRALVQKGADFAGRPDFTSFRVVSDGRSMAFGDYGPRWKLHRRVAHAAVRALSAGDARARASFERHVLSEVTLLLRRFLRRTAEETFFQPHADCLVSTANIMSALCFGSRYSHDDREFRQVVGRNADFTRTVGAGSIVDVMPWLQYFPNPIQTLYRQFTELNREFSGFVRGKVAEHRRSAAAGVTRDMTDALIFALDKGLGGAAGAFLGGEYVSPTISDIFGASQDTLSTALHWIVLILVRYPEVQTQLRVEVDKVVARSRLPTIEDQARLPYVMAFIYEVMRFTSFVPITIPHSTTSDTSIDGYHIPKNTVVFINQWSNNHNPAKWDRPEVFNPLRFMSQDDVLDKDLASNVLIFSVGKRRCIGEDLSKIQLFLFTSLLVHQCTFTADPSQPLRLDYEYGLTLKPNPYRIAVTLRDSMDLLKEAVEPQPRGDGAQS</sequence>
<dbReference type="FunFam" id="1.10.630.10:FF:000238">
    <property type="entry name" value="Cytochrome P450 2A6"/>
    <property type="match status" value="1"/>
</dbReference>
<dbReference type="Ensembl" id="ENSDCDT00010067734.1">
    <property type="protein sequence ID" value="ENSDCDP00010057062.1"/>
    <property type="gene ID" value="ENSDCDG00010032405.1"/>
</dbReference>
<keyword evidence="10 13" id="KW-0408">Iron</keyword>